<dbReference type="InterPro" id="IPR038084">
    <property type="entry name" value="PduO/GlcC-like_sf"/>
</dbReference>
<keyword evidence="2" id="KW-1185">Reference proteome</keyword>
<dbReference type="Proteomes" id="UP000244810">
    <property type="component" value="Unassembled WGS sequence"/>
</dbReference>
<dbReference type="PANTHER" id="PTHR34309:SF10">
    <property type="entry name" value="SLR1406 PROTEIN"/>
    <property type="match status" value="1"/>
</dbReference>
<comment type="caution">
    <text evidence="1">The sequence shown here is derived from an EMBL/GenBank/DDBJ whole genome shotgun (WGS) entry which is preliminary data.</text>
</comment>
<protein>
    <submittedName>
        <fullName evidence="1">Glcg protein</fullName>
    </submittedName>
</protein>
<dbReference type="EMBL" id="QDDR01000009">
    <property type="protein sequence ID" value="PVE46380.1"/>
    <property type="molecule type" value="Genomic_DNA"/>
</dbReference>
<evidence type="ECO:0000313" key="1">
    <source>
        <dbReference type="EMBL" id="PVE46380.1"/>
    </source>
</evidence>
<gene>
    <name evidence="1" type="ORF">DDE23_17220</name>
</gene>
<dbReference type="Gene3D" id="3.30.450.150">
    <property type="entry name" value="Haem-degrading domain"/>
    <property type="match status" value="1"/>
</dbReference>
<dbReference type="AlphaFoldDB" id="A0A2T7UNT2"/>
<evidence type="ECO:0000313" key="2">
    <source>
        <dbReference type="Proteomes" id="UP000244810"/>
    </source>
</evidence>
<dbReference type="SUPFAM" id="SSF143744">
    <property type="entry name" value="GlcG-like"/>
    <property type="match status" value="1"/>
</dbReference>
<name>A0A2T7UNT2_9RHOB</name>
<dbReference type="InterPro" id="IPR052517">
    <property type="entry name" value="GlcG_carb_metab_protein"/>
</dbReference>
<dbReference type="InterPro" id="IPR005624">
    <property type="entry name" value="PduO/GlcC-like"/>
</dbReference>
<reference evidence="1 2" key="1">
    <citation type="journal article" date="2011" name="Syst. Appl. Microbiol.">
        <title>Defluviimonas denitrificans gen. nov., sp. nov., and Pararhodobacter aggregans gen. nov., sp. nov., non-phototrophic Rhodobacteraceae from the biofilter of a marine aquaculture.</title>
        <authorList>
            <person name="Foesel B.U."/>
            <person name="Drake H.L."/>
            <person name="Schramm A."/>
        </authorList>
    </citation>
    <scope>NUCLEOTIDE SEQUENCE [LARGE SCALE GENOMIC DNA]</scope>
    <source>
        <strain evidence="1 2">D1-19</strain>
    </source>
</reference>
<accession>A0A2T7UNT2</accession>
<organism evidence="1 2">
    <name type="scientific">Pararhodobacter aggregans</name>
    <dbReference type="NCBI Taxonomy" id="404875"/>
    <lineage>
        <taxon>Bacteria</taxon>
        <taxon>Pseudomonadati</taxon>
        <taxon>Pseudomonadota</taxon>
        <taxon>Alphaproteobacteria</taxon>
        <taxon>Rhodobacterales</taxon>
        <taxon>Paracoccaceae</taxon>
        <taxon>Pararhodobacter</taxon>
    </lineage>
</organism>
<dbReference type="RefSeq" id="WP_107753363.1">
    <property type="nucleotide sequence ID" value="NZ_QBKF01000009.1"/>
</dbReference>
<dbReference type="Pfam" id="PF03928">
    <property type="entry name" value="HbpS-like"/>
    <property type="match status" value="1"/>
</dbReference>
<dbReference type="PANTHER" id="PTHR34309">
    <property type="entry name" value="SLR1406 PROTEIN"/>
    <property type="match status" value="1"/>
</dbReference>
<dbReference type="OrthoDB" id="9815788at2"/>
<sequence length="141" mass="14086">MLTLDQARTIIATARATGREKGMKPLSVVVLDAGGHVLAFEREDGAPVGRFGIAQGKAYGAVMIGVPSRKLGEMYAERPHFIGALGGVYDGKVVPVAGGVLLRDKATGAIVGAVGITGDTSDNDALAGVAGAEAAGLVGEG</sequence>
<proteinExistence type="predicted"/>